<dbReference type="PANTHER" id="PTHR21708:SF26">
    <property type="entry name" value="2-DEHYDROPANTOATE 2-REDUCTASE"/>
    <property type="match status" value="1"/>
</dbReference>
<keyword evidence="8" id="KW-1185">Reference proteome</keyword>
<dbReference type="UniPathway" id="UPA00028">
    <property type="reaction ID" value="UER00004"/>
</dbReference>
<keyword evidence="3 4" id="KW-0560">Oxidoreductase</keyword>
<dbReference type="GO" id="GO:0005737">
    <property type="term" value="C:cytoplasm"/>
    <property type="evidence" value="ECO:0007669"/>
    <property type="project" value="TreeGrafter"/>
</dbReference>
<dbReference type="FunFam" id="3.40.50.720:FF:000307">
    <property type="entry name" value="2-dehydropantoate 2-reductase"/>
    <property type="match status" value="1"/>
</dbReference>
<evidence type="ECO:0000256" key="1">
    <source>
        <dbReference type="ARBA" id="ARBA00007870"/>
    </source>
</evidence>
<dbReference type="InterPro" id="IPR008927">
    <property type="entry name" value="6-PGluconate_DH-like_C_sf"/>
</dbReference>
<dbReference type="InterPro" id="IPR003710">
    <property type="entry name" value="ApbA"/>
</dbReference>
<dbReference type="AlphaFoldDB" id="A0A318TXJ1"/>
<dbReference type="NCBIfam" id="TIGR00745">
    <property type="entry name" value="apbA_panE"/>
    <property type="match status" value="1"/>
</dbReference>
<dbReference type="RefSeq" id="WP_107931675.1">
    <property type="nucleotide sequence ID" value="NZ_PYWJ01000001.1"/>
</dbReference>
<feature type="domain" description="Ketopantoate reductase C-terminal" evidence="6">
    <location>
        <begin position="179"/>
        <end position="303"/>
    </location>
</feature>
<dbReference type="InterPro" id="IPR013752">
    <property type="entry name" value="KPA_reductase"/>
</dbReference>
<keyword evidence="2 4" id="KW-0521">NADP</keyword>
<dbReference type="Gene3D" id="1.10.1040.10">
    <property type="entry name" value="N-(1-d-carboxylethyl)-l-norvaline Dehydrogenase, domain 2"/>
    <property type="match status" value="1"/>
</dbReference>
<comment type="catalytic activity">
    <reaction evidence="4">
        <text>(R)-pantoate + NADP(+) = 2-dehydropantoate + NADPH + H(+)</text>
        <dbReference type="Rhea" id="RHEA:16233"/>
        <dbReference type="ChEBI" id="CHEBI:11561"/>
        <dbReference type="ChEBI" id="CHEBI:15378"/>
        <dbReference type="ChEBI" id="CHEBI:15980"/>
        <dbReference type="ChEBI" id="CHEBI:57783"/>
        <dbReference type="ChEBI" id="CHEBI:58349"/>
        <dbReference type="EC" id="1.1.1.169"/>
    </reaction>
</comment>
<dbReference type="InterPro" id="IPR013332">
    <property type="entry name" value="KPR_N"/>
</dbReference>
<dbReference type="InterPro" id="IPR013328">
    <property type="entry name" value="6PGD_dom2"/>
</dbReference>
<dbReference type="Proteomes" id="UP000247416">
    <property type="component" value="Unassembled WGS sequence"/>
</dbReference>
<evidence type="ECO:0000259" key="5">
    <source>
        <dbReference type="Pfam" id="PF02558"/>
    </source>
</evidence>
<comment type="similarity">
    <text evidence="1 4">Belongs to the ketopantoate reductase family.</text>
</comment>
<dbReference type="EMBL" id="QJTJ01000002">
    <property type="protein sequence ID" value="PYF08477.1"/>
    <property type="molecule type" value="Genomic_DNA"/>
</dbReference>
<dbReference type="FunFam" id="1.10.1040.10:FF:000017">
    <property type="entry name" value="2-dehydropantoate 2-reductase"/>
    <property type="match status" value="1"/>
</dbReference>
<comment type="function">
    <text evidence="4">Catalyzes the NADPH-dependent reduction of ketopantoate into pantoic acid.</text>
</comment>
<accession>A0A318TXJ1</accession>
<dbReference type="SUPFAM" id="SSF48179">
    <property type="entry name" value="6-phosphogluconate dehydrogenase C-terminal domain-like"/>
    <property type="match status" value="1"/>
</dbReference>
<comment type="caution">
    <text evidence="7">The sequence shown here is derived from an EMBL/GenBank/DDBJ whole genome shotgun (WGS) entry which is preliminary data.</text>
</comment>
<feature type="domain" description="Ketopantoate reductase N-terminal" evidence="5">
    <location>
        <begin position="3"/>
        <end position="150"/>
    </location>
</feature>
<keyword evidence="4" id="KW-0566">Pantothenate biosynthesis</keyword>
<evidence type="ECO:0000259" key="6">
    <source>
        <dbReference type="Pfam" id="PF08546"/>
    </source>
</evidence>
<evidence type="ECO:0000256" key="4">
    <source>
        <dbReference type="RuleBase" id="RU362068"/>
    </source>
</evidence>
<organism evidence="7 8">
    <name type="scientific">Ureibacillus chungkukjangi</name>
    <dbReference type="NCBI Taxonomy" id="1202712"/>
    <lineage>
        <taxon>Bacteria</taxon>
        <taxon>Bacillati</taxon>
        <taxon>Bacillota</taxon>
        <taxon>Bacilli</taxon>
        <taxon>Bacillales</taxon>
        <taxon>Caryophanaceae</taxon>
        <taxon>Ureibacillus</taxon>
    </lineage>
</organism>
<dbReference type="Pfam" id="PF02558">
    <property type="entry name" value="ApbA"/>
    <property type="match status" value="1"/>
</dbReference>
<protein>
    <recommendedName>
        <fullName evidence="4">2-dehydropantoate 2-reductase</fullName>
        <ecNumber evidence="4">1.1.1.169</ecNumber>
    </recommendedName>
    <alternativeName>
        <fullName evidence="4">Ketopantoate reductase</fullName>
    </alternativeName>
</protein>
<dbReference type="InterPro" id="IPR036291">
    <property type="entry name" value="NAD(P)-bd_dom_sf"/>
</dbReference>
<evidence type="ECO:0000256" key="3">
    <source>
        <dbReference type="ARBA" id="ARBA00023002"/>
    </source>
</evidence>
<dbReference type="Gene3D" id="3.40.50.720">
    <property type="entry name" value="NAD(P)-binding Rossmann-like Domain"/>
    <property type="match status" value="1"/>
</dbReference>
<dbReference type="InterPro" id="IPR051402">
    <property type="entry name" value="KPR-Related"/>
</dbReference>
<name>A0A318TXJ1_9BACL</name>
<comment type="pathway">
    <text evidence="4">Cofactor biosynthesis; (R)-pantothenate biosynthesis; (R)-pantoate from 3-methyl-2-oxobutanoate: step 2/2.</text>
</comment>
<evidence type="ECO:0000313" key="8">
    <source>
        <dbReference type="Proteomes" id="UP000247416"/>
    </source>
</evidence>
<evidence type="ECO:0000256" key="2">
    <source>
        <dbReference type="ARBA" id="ARBA00022857"/>
    </source>
</evidence>
<dbReference type="GO" id="GO:0015940">
    <property type="term" value="P:pantothenate biosynthetic process"/>
    <property type="evidence" value="ECO:0007669"/>
    <property type="project" value="UniProtKB-UniPathway"/>
</dbReference>
<dbReference type="PANTHER" id="PTHR21708">
    <property type="entry name" value="PROBABLE 2-DEHYDROPANTOATE 2-REDUCTASE"/>
    <property type="match status" value="1"/>
</dbReference>
<proteinExistence type="inferred from homology"/>
<sequence length="309" mass="34070">MNIVVFGAGALGLYFGGRLLEVGQNVSFFVREKRAQQLKNEGLKISSPEGDFERKDITTYTSPEQVKNADLIILTVKGYHLDSVIPQIQTIAQQTGAVVLPLLNGIEHIERLQQAVGEEKVMGGLATIVATLNEQGHVEHTNPTSILKYGALHSEQTQLCSEIEEIQQQLKSNFIREENILKHLWIKYAFITALSGITSAMQLPSGFISETPATLKVAKNVIQEMSLLAEKEGVHLTDGEVEGVVNMLLGFKKEATSSMHQDLRKGLPIELEHLQGAALRLATKHDVSIPVIETLYGILKPYELGRVKN</sequence>
<dbReference type="OrthoDB" id="9793586at2"/>
<gene>
    <name evidence="7" type="ORF">BJ095_102243</name>
</gene>
<evidence type="ECO:0000313" key="7">
    <source>
        <dbReference type="EMBL" id="PYF08477.1"/>
    </source>
</evidence>
<reference evidence="7 8" key="1">
    <citation type="submission" date="2018-06" db="EMBL/GenBank/DDBJ databases">
        <title>Genomic Encyclopedia of Archaeal and Bacterial Type Strains, Phase II (KMG-II): from individual species to whole genera.</title>
        <authorList>
            <person name="Goeker M."/>
        </authorList>
    </citation>
    <scope>NUCLEOTIDE SEQUENCE [LARGE SCALE GENOMIC DNA]</scope>
    <source>
        <strain evidence="7 8">KACC 16626</strain>
    </source>
</reference>
<dbReference type="Pfam" id="PF08546">
    <property type="entry name" value="ApbA_C"/>
    <property type="match status" value="1"/>
</dbReference>
<dbReference type="EC" id="1.1.1.169" evidence="4"/>
<dbReference type="GO" id="GO:0008677">
    <property type="term" value="F:2-dehydropantoate 2-reductase activity"/>
    <property type="evidence" value="ECO:0007669"/>
    <property type="project" value="UniProtKB-EC"/>
</dbReference>
<dbReference type="SUPFAM" id="SSF51735">
    <property type="entry name" value="NAD(P)-binding Rossmann-fold domains"/>
    <property type="match status" value="1"/>
</dbReference>